<keyword evidence="3" id="KW-0328">Glycosyltransferase</keyword>
<keyword evidence="5" id="KW-0472">Membrane</keyword>
<evidence type="ECO:0000256" key="5">
    <source>
        <dbReference type="ARBA" id="ARBA00023136"/>
    </source>
</evidence>
<keyword evidence="8" id="KW-1185">Reference proteome</keyword>
<accession>A0ABY2QHV6</accession>
<feature type="domain" description="Glycosyltransferase 2-like" evidence="6">
    <location>
        <begin position="8"/>
        <end position="139"/>
    </location>
</feature>
<gene>
    <name evidence="7" type="ORF">E5988_12515</name>
</gene>
<evidence type="ECO:0000259" key="6">
    <source>
        <dbReference type="Pfam" id="PF00535"/>
    </source>
</evidence>
<dbReference type="PANTHER" id="PTHR43646">
    <property type="entry name" value="GLYCOSYLTRANSFERASE"/>
    <property type="match status" value="1"/>
</dbReference>
<evidence type="ECO:0000256" key="1">
    <source>
        <dbReference type="ARBA" id="ARBA00004236"/>
    </source>
</evidence>
<dbReference type="EMBL" id="SSTI01000009">
    <property type="protein sequence ID" value="THG39074.1"/>
    <property type="molecule type" value="Genomic_DNA"/>
</dbReference>
<dbReference type="CDD" id="cd00761">
    <property type="entry name" value="Glyco_tranf_GTA_type"/>
    <property type="match status" value="1"/>
</dbReference>
<protein>
    <submittedName>
        <fullName evidence="7">Glycosyltransferase</fullName>
    </submittedName>
</protein>
<evidence type="ECO:0000256" key="2">
    <source>
        <dbReference type="ARBA" id="ARBA00022475"/>
    </source>
</evidence>
<keyword evidence="4" id="KW-0808">Transferase</keyword>
<evidence type="ECO:0000256" key="3">
    <source>
        <dbReference type="ARBA" id="ARBA00022676"/>
    </source>
</evidence>
<comment type="caution">
    <text evidence="7">The sequence shown here is derived from an EMBL/GenBank/DDBJ whole genome shotgun (WGS) entry which is preliminary data.</text>
</comment>
<reference evidence="7 8" key="1">
    <citation type="submission" date="2019-04" db="EMBL/GenBank/DDBJ databases">
        <title>Microbes associate with the intestines of laboratory mice.</title>
        <authorList>
            <person name="Navarre W."/>
            <person name="Wong E."/>
            <person name="Huang K.C."/>
            <person name="Tropini C."/>
            <person name="Ng K."/>
            <person name="Yu B."/>
        </authorList>
    </citation>
    <scope>NUCLEOTIDE SEQUENCE [LARGE SCALE GENOMIC DNA]</scope>
    <source>
        <strain evidence="7 8">NM83_B4-11</strain>
    </source>
</reference>
<evidence type="ECO:0000313" key="7">
    <source>
        <dbReference type="EMBL" id="THG39074.1"/>
    </source>
</evidence>
<evidence type="ECO:0000313" key="8">
    <source>
        <dbReference type="Proteomes" id="UP000308038"/>
    </source>
</evidence>
<dbReference type="InterPro" id="IPR029044">
    <property type="entry name" value="Nucleotide-diphossugar_trans"/>
</dbReference>
<name>A0ABY2QHV6_9SPHN</name>
<dbReference type="Proteomes" id="UP000308038">
    <property type="component" value="Unassembled WGS sequence"/>
</dbReference>
<dbReference type="RefSeq" id="WP_136451889.1">
    <property type="nucleotide sequence ID" value="NZ_SSTI01000009.1"/>
</dbReference>
<dbReference type="PANTHER" id="PTHR43646:SF2">
    <property type="entry name" value="GLYCOSYLTRANSFERASE 2-LIKE DOMAIN-CONTAINING PROTEIN"/>
    <property type="match status" value="1"/>
</dbReference>
<dbReference type="Gene3D" id="3.90.550.10">
    <property type="entry name" value="Spore Coat Polysaccharide Biosynthesis Protein SpsA, Chain A"/>
    <property type="match status" value="1"/>
</dbReference>
<organism evidence="7 8">
    <name type="scientific">Sphingomonas olei</name>
    <dbReference type="NCBI Taxonomy" id="1886787"/>
    <lineage>
        <taxon>Bacteria</taxon>
        <taxon>Pseudomonadati</taxon>
        <taxon>Pseudomonadota</taxon>
        <taxon>Alphaproteobacteria</taxon>
        <taxon>Sphingomonadales</taxon>
        <taxon>Sphingomonadaceae</taxon>
        <taxon>Sphingomonas</taxon>
    </lineage>
</organism>
<dbReference type="InterPro" id="IPR001173">
    <property type="entry name" value="Glyco_trans_2-like"/>
</dbReference>
<comment type="subcellular location">
    <subcellularLocation>
        <location evidence="1">Cell membrane</location>
    </subcellularLocation>
</comment>
<proteinExistence type="predicted"/>
<dbReference type="Pfam" id="PF00535">
    <property type="entry name" value="Glycos_transf_2"/>
    <property type="match status" value="1"/>
</dbReference>
<sequence>MTGAEVAIAVPVRDEADRLPRLLDALARQVGAPRFTLALFFDNCADDSLAIALRLAPTLPYRIITDCCDAGRPSNAGLARGRAMALALSVAPDGLLLTTDADSCPAPDWVAATLAGLAEADVVAGRIVQQPGHAAPLQARLEVYYDRLHALRRRLDPVPWEAGDTHHWTSAASLAMTSAVYRAAGGFPPLGHGEDATFADAAARLGFALRRDGAVRVATSTRRDGRAGGGFAAHLATLDTAEQPPLVAHPADEAWRYAMQAEARQRHGCDRRFYARLAAPLRLPLAEIVAVAAECANGEAFAARIVGAPPGGMRTVTLPDAERLIAGLEQDRLEGAA</sequence>
<evidence type="ECO:0000256" key="4">
    <source>
        <dbReference type="ARBA" id="ARBA00022679"/>
    </source>
</evidence>
<keyword evidence="2" id="KW-1003">Cell membrane</keyword>
<dbReference type="SUPFAM" id="SSF53448">
    <property type="entry name" value="Nucleotide-diphospho-sugar transferases"/>
    <property type="match status" value="1"/>
</dbReference>